<evidence type="ECO:0000259" key="1">
    <source>
        <dbReference type="Pfam" id="PF04296"/>
    </source>
</evidence>
<feature type="domain" description="YlxR" evidence="1">
    <location>
        <begin position="9"/>
        <end position="69"/>
    </location>
</feature>
<organism evidence="2 3">
    <name type="scientific">Halarcobacter anaerophilus</name>
    <dbReference type="NCBI Taxonomy" id="877500"/>
    <lineage>
        <taxon>Bacteria</taxon>
        <taxon>Pseudomonadati</taxon>
        <taxon>Campylobacterota</taxon>
        <taxon>Epsilonproteobacteria</taxon>
        <taxon>Campylobacterales</taxon>
        <taxon>Arcobacteraceae</taxon>
        <taxon>Halarcobacter</taxon>
    </lineage>
</organism>
<dbReference type="SUPFAM" id="SSF64376">
    <property type="entry name" value="YlxR-like"/>
    <property type="match status" value="1"/>
</dbReference>
<sequence length="92" mass="10859">MTILKRPIRTCVICRGKFPQNELLRLKCEDKKLVPFDNNGRSFYICNDCLSIIEDSQNNQKDLKKLEKALFRVCKNKDDYLGQLKEILTHVR</sequence>
<dbReference type="AlphaFoldDB" id="A0A4Q0XXI9"/>
<protein>
    <submittedName>
        <fullName evidence="2">DUF448 domain-containing protein</fullName>
    </submittedName>
</protein>
<evidence type="ECO:0000313" key="3">
    <source>
        <dbReference type="Proteomes" id="UP000290191"/>
    </source>
</evidence>
<reference evidence="2 3" key="1">
    <citation type="submission" date="2017-10" db="EMBL/GenBank/DDBJ databases">
        <title>Genomics of the genus Arcobacter.</title>
        <authorList>
            <person name="Perez-Cataluna A."/>
            <person name="Figueras M.J."/>
        </authorList>
    </citation>
    <scope>NUCLEOTIDE SEQUENCE [LARGE SCALE GENOMIC DNA]</scope>
    <source>
        <strain evidence="2 3">DSM 24636</strain>
    </source>
</reference>
<dbReference type="STRING" id="877500.GCA_000935065_01280"/>
<evidence type="ECO:0000313" key="2">
    <source>
        <dbReference type="EMBL" id="RXJ61765.1"/>
    </source>
</evidence>
<dbReference type="Gene3D" id="3.30.1230.10">
    <property type="entry name" value="YlxR-like"/>
    <property type="match status" value="1"/>
</dbReference>
<dbReference type="Pfam" id="PF04296">
    <property type="entry name" value="YlxR"/>
    <property type="match status" value="1"/>
</dbReference>
<dbReference type="OrthoDB" id="5518171at2"/>
<name>A0A4Q0XXI9_9BACT</name>
<dbReference type="EMBL" id="PDKO01000012">
    <property type="protein sequence ID" value="RXJ61765.1"/>
    <property type="molecule type" value="Genomic_DNA"/>
</dbReference>
<dbReference type="Proteomes" id="UP000290191">
    <property type="component" value="Unassembled WGS sequence"/>
</dbReference>
<keyword evidence="3" id="KW-1185">Reference proteome</keyword>
<dbReference type="InterPro" id="IPR007393">
    <property type="entry name" value="YlxR_dom"/>
</dbReference>
<dbReference type="InterPro" id="IPR035931">
    <property type="entry name" value="YlxR-like_sf"/>
</dbReference>
<comment type="caution">
    <text evidence="2">The sequence shown here is derived from an EMBL/GenBank/DDBJ whole genome shotgun (WGS) entry which is preliminary data.</text>
</comment>
<gene>
    <name evidence="2" type="ORF">CRV06_12285</name>
</gene>
<proteinExistence type="predicted"/>
<dbReference type="RefSeq" id="WP_052502609.1">
    <property type="nucleotide sequence ID" value="NZ_CP041070.1"/>
</dbReference>
<accession>A0A4Q0XXI9</accession>